<dbReference type="PRINTS" id="PR00081">
    <property type="entry name" value="GDHRDH"/>
</dbReference>
<dbReference type="GO" id="GO:0016491">
    <property type="term" value="F:oxidoreductase activity"/>
    <property type="evidence" value="ECO:0007669"/>
    <property type="project" value="UniProtKB-KW"/>
</dbReference>
<dbReference type="AlphaFoldDB" id="A0A4R8A1P8"/>
<organism evidence="2 3">
    <name type="scientific">Kribbella kalugense</name>
    <dbReference type="NCBI Taxonomy" id="2512221"/>
    <lineage>
        <taxon>Bacteria</taxon>
        <taxon>Bacillati</taxon>
        <taxon>Actinomycetota</taxon>
        <taxon>Actinomycetes</taxon>
        <taxon>Propionibacteriales</taxon>
        <taxon>Kribbellaceae</taxon>
        <taxon>Kribbella</taxon>
    </lineage>
</organism>
<keyword evidence="1" id="KW-0560">Oxidoreductase</keyword>
<evidence type="ECO:0000313" key="2">
    <source>
        <dbReference type="EMBL" id="TDW23268.1"/>
    </source>
</evidence>
<sequence length="279" mass="30438">MDEKYVLITGGTNGIGLAAVRRLAREGARIGLVARDREKAERVAGELGGADVFEADLTSQASIREMVRDVRGRAPAIDVLVNNAGAMYGSHQVSVDGIELTWALNVVAPYLITTLLAGHFSPWARVIGTASDEHEKAKRIDFDDLSGERYFSTSAKLTGGSLRRYGETKLALILLSGELGRRVPMIRTYTFEPGLVSTGFNTNNGRLMKLMMAMTKPFARTPEQGAETLVWLATSPDVADESGLYYSRERRTDPSAAAQDTDAAARLWETLQQQTTLPK</sequence>
<dbReference type="OrthoDB" id="3237043at2"/>
<comment type="caution">
    <text evidence="2">The sequence shown here is derived from an EMBL/GenBank/DDBJ whole genome shotgun (WGS) entry which is preliminary data.</text>
</comment>
<accession>A0A4R8A1P8</accession>
<gene>
    <name evidence="2" type="ORF">EV650_2120</name>
</gene>
<dbReference type="PANTHER" id="PTHR43157:SF31">
    <property type="entry name" value="PHOSPHATIDYLINOSITOL-GLYCAN BIOSYNTHESIS CLASS F PROTEIN"/>
    <property type="match status" value="1"/>
</dbReference>
<evidence type="ECO:0000256" key="1">
    <source>
        <dbReference type="ARBA" id="ARBA00023002"/>
    </source>
</evidence>
<dbReference type="RefSeq" id="WP_134117731.1">
    <property type="nucleotide sequence ID" value="NZ_SODF01000001.1"/>
</dbReference>
<dbReference type="Gene3D" id="3.40.50.720">
    <property type="entry name" value="NAD(P)-binding Rossmann-like Domain"/>
    <property type="match status" value="1"/>
</dbReference>
<dbReference type="Pfam" id="PF00106">
    <property type="entry name" value="adh_short"/>
    <property type="match status" value="1"/>
</dbReference>
<reference evidence="2 3" key="1">
    <citation type="submission" date="2019-03" db="EMBL/GenBank/DDBJ databases">
        <title>Genomic Encyclopedia of Type Strains, Phase III (KMG-III): the genomes of soil and plant-associated and newly described type strains.</title>
        <authorList>
            <person name="Whitman W."/>
        </authorList>
    </citation>
    <scope>NUCLEOTIDE SEQUENCE [LARGE SCALE GENOMIC DNA]</scope>
    <source>
        <strain evidence="2 3">VKM Ac-2570</strain>
    </source>
</reference>
<dbReference type="EMBL" id="SODF01000001">
    <property type="protein sequence ID" value="TDW23268.1"/>
    <property type="molecule type" value="Genomic_DNA"/>
</dbReference>
<name>A0A4R8A1P8_9ACTN</name>
<protein>
    <submittedName>
        <fullName evidence="2">Short-subunit dehydrogenase</fullName>
    </submittedName>
</protein>
<dbReference type="PANTHER" id="PTHR43157">
    <property type="entry name" value="PHOSPHATIDYLINOSITOL-GLYCAN BIOSYNTHESIS CLASS F PROTEIN-RELATED"/>
    <property type="match status" value="1"/>
</dbReference>
<dbReference type="InterPro" id="IPR002347">
    <property type="entry name" value="SDR_fam"/>
</dbReference>
<keyword evidence="3" id="KW-1185">Reference proteome</keyword>
<proteinExistence type="predicted"/>
<dbReference type="InterPro" id="IPR036291">
    <property type="entry name" value="NAD(P)-bd_dom_sf"/>
</dbReference>
<dbReference type="SUPFAM" id="SSF51735">
    <property type="entry name" value="NAD(P)-binding Rossmann-fold domains"/>
    <property type="match status" value="1"/>
</dbReference>
<dbReference type="Proteomes" id="UP000295447">
    <property type="component" value="Unassembled WGS sequence"/>
</dbReference>
<evidence type="ECO:0000313" key="3">
    <source>
        <dbReference type="Proteomes" id="UP000295447"/>
    </source>
</evidence>